<sequence length="98" mass="10166">MKFFTIIASALIGASTALATPAYLTEKREVTLCPGTDSNAQCCATDVLELVDLNCADPPTRPTSTANFIDICSAIGQQAKCCLLPVLGQALICTSVVA</sequence>
<reference evidence="1 2" key="1">
    <citation type="journal article" date="2016" name="Nat. Commun.">
        <title>Ectomycorrhizal ecology is imprinted in the genome of the dominant symbiotic fungus Cenococcum geophilum.</title>
        <authorList>
            <consortium name="DOE Joint Genome Institute"/>
            <person name="Peter M."/>
            <person name="Kohler A."/>
            <person name="Ohm R.A."/>
            <person name="Kuo A."/>
            <person name="Krutzmann J."/>
            <person name="Morin E."/>
            <person name="Arend M."/>
            <person name="Barry K.W."/>
            <person name="Binder M."/>
            <person name="Choi C."/>
            <person name="Clum A."/>
            <person name="Copeland A."/>
            <person name="Grisel N."/>
            <person name="Haridas S."/>
            <person name="Kipfer T."/>
            <person name="LaButti K."/>
            <person name="Lindquist E."/>
            <person name="Lipzen A."/>
            <person name="Maire R."/>
            <person name="Meier B."/>
            <person name="Mihaltcheva S."/>
            <person name="Molinier V."/>
            <person name="Murat C."/>
            <person name="Poggeler S."/>
            <person name="Quandt C.A."/>
            <person name="Sperisen C."/>
            <person name="Tritt A."/>
            <person name="Tisserant E."/>
            <person name="Crous P.W."/>
            <person name="Henrissat B."/>
            <person name="Nehls U."/>
            <person name="Egli S."/>
            <person name="Spatafora J.W."/>
            <person name="Grigoriev I.V."/>
            <person name="Martin F.M."/>
        </authorList>
    </citation>
    <scope>NUCLEOTIDE SEQUENCE [LARGE SCALE GENOMIC DNA]</scope>
    <source>
        <strain evidence="1 2">1.58</strain>
    </source>
</reference>
<keyword evidence="2" id="KW-1185">Reference proteome</keyword>
<proteinExistence type="predicted"/>
<name>A0ACC8EP19_9PEZI</name>
<dbReference type="EMBL" id="KV748249">
    <property type="protein sequence ID" value="OCK88107.1"/>
    <property type="molecule type" value="Genomic_DNA"/>
</dbReference>
<gene>
    <name evidence="1" type="ORF">K441DRAFT_669713</name>
</gene>
<evidence type="ECO:0000313" key="1">
    <source>
        <dbReference type="EMBL" id="OCK88107.1"/>
    </source>
</evidence>
<accession>A0ACC8EP19</accession>
<organism evidence="1 2">
    <name type="scientific">Cenococcum geophilum 1.58</name>
    <dbReference type="NCBI Taxonomy" id="794803"/>
    <lineage>
        <taxon>Eukaryota</taxon>
        <taxon>Fungi</taxon>
        <taxon>Dikarya</taxon>
        <taxon>Ascomycota</taxon>
        <taxon>Pezizomycotina</taxon>
        <taxon>Dothideomycetes</taxon>
        <taxon>Pleosporomycetidae</taxon>
        <taxon>Gloniales</taxon>
        <taxon>Gloniaceae</taxon>
        <taxon>Cenococcum</taxon>
    </lineage>
</organism>
<evidence type="ECO:0000313" key="2">
    <source>
        <dbReference type="Proteomes" id="UP000250078"/>
    </source>
</evidence>
<dbReference type="Proteomes" id="UP000250078">
    <property type="component" value="Unassembled WGS sequence"/>
</dbReference>
<protein>
    <submittedName>
        <fullName evidence="1">Uncharacterized protein</fullName>
    </submittedName>
</protein>